<dbReference type="Proteomes" id="UP001590951">
    <property type="component" value="Unassembled WGS sequence"/>
</dbReference>
<protein>
    <recommendedName>
        <fullName evidence="3">C3H1-type domain-containing protein</fullName>
    </recommendedName>
</protein>
<proteinExistence type="predicted"/>
<feature type="compositionally biased region" description="Polar residues" evidence="2">
    <location>
        <begin position="450"/>
        <end position="463"/>
    </location>
</feature>
<keyword evidence="1" id="KW-0479">Metal-binding</keyword>
<organism evidence="4 5">
    <name type="scientific">Lepraria finkii</name>
    <dbReference type="NCBI Taxonomy" id="1340010"/>
    <lineage>
        <taxon>Eukaryota</taxon>
        <taxon>Fungi</taxon>
        <taxon>Dikarya</taxon>
        <taxon>Ascomycota</taxon>
        <taxon>Pezizomycotina</taxon>
        <taxon>Lecanoromycetes</taxon>
        <taxon>OSLEUM clade</taxon>
        <taxon>Lecanoromycetidae</taxon>
        <taxon>Lecanorales</taxon>
        <taxon>Lecanorineae</taxon>
        <taxon>Stereocaulaceae</taxon>
        <taxon>Lepraria</taxon>
    </lineage>
</organism>
<feature type="region of interest" description="Disordered" evidence="2">
    <location>
        <begin position="255"/>
        <end position="288"/>
    </location>
</feature>
<evidence type="ECO:0000256" key="2">
    <source>
        <dbReference type="SAM" id="MobiDB-lite"/>
    </source>
</evidence>
<evidence type="ECO:0000259" key="3">
    <source>
        <dbReference type="PROSITE" id="PS50103"/>
    </source>
</evidence>
<keyword evidence="1" id="KW-0862">Zinc</keyword>
<dbReference type="InterPro" id="IPR000571">
    <property type="entry name" value="Znf_CCCH"/>
</dbReference>
<feature type="domain" description="C3H1-type" evidence="3">
    <location>
        <begin position="172"/>
        <end position="201"/>
    </location>
</feature>
<feature type="compositionally biased region" description="Low complexity" evidence="2">
    <location>
        <begin position="464"/>
        <end position="477"/>
    </location>
</feature>
<evidence type="ECO:0000313" key="5">
    <source>
        <dbReference type="Proteomes" id="UP001590951"/>
    </source>
</evidence>
<feature type="compositionally biased region" description="Basic residues" evidence="2">
    <location>
        <begin position="517"/>
        <end position="526"/>
    </location>
</feature>
<evidence type="ECO:0000313" key="4">
    <source>
        <dbReference type="EMBL" id="KAL2048832.1"/>
    </source>
</evidence>
<feature type="compositionally biased region" description="Polar residues" evidence="2">
    <location>
        <begin position="405"/>
        <end position="441"/>
    </location>
</feature>
<feature type="region of interest" description="Disordered" evidence="2">
    <location>
        <begin position="322"/>
        <end position="369"/>
    </location>
</feature>
<dbReference type="PROSITE" id="PS50103">
    <property type="entry name" value="ZF_C3H1"/>
    <property type="match status" value="1"/>
</dbReference>
<feature type="compositionally biased region" description="Low complexity" evidence="2">
    <location>
        <begin position="327"/>
        <end position="341"/>
    </location>
</feature>
<keyword evidence="1" id="KW-0863">Zinc-finger</keyword>
<gene>
    <name evidence="4" type="ORF">ABVK25_010890</name>
</gene>
<evidence type="ECO:0000256" key="1">
    <source>
        <dbReference type="PROSITE-ProRule" id="PRU00723"/>
    </source>
</evidence>
<name>A0ABR4ASZ8_9LECA</name>
<keyword evidence="5" id="KW-1185">Reference proteome</keyword>
<feature type="region of interest" description="Disordered" evidence="2">
    <location>
        <begin position="1"/>
        <end position="26"/>
    </location>
</feature>
<dbReference type="EMBL" id="JBHFEH010000078">
    <property type="protein sequence ID" value="KAL2048832.1"/>
    <property type="molecule type" value="Genomic_DNA"/>
</dbReference>
<feature type="zinc finger region" description="C3H1-type" evidence="1">
    <location>
        <begin position="172"/>
        <end position="201"/>
    </location>
</feature>
<comment type="caution">
    <text evidence="4">The sequence shown here is derived from an EMBL/GenBank/DDBJ whole genome shotgun (WGS) entry which is preliminary data.</text>
</comment>
<accession>A0ABR4ASZ8</accession>
<reference evidence="4 5" key="1">
    <citation type="submission" date="2024-09" db="EMBL/GenBank/DDBJ databases">
        <title>Rethinking Asexuality: The Enigmatic Case of Functional Sexual Genes in Lepraria (Stereocaulaceae).</title>
        <authorList>
            <person name="Doellman M."/>
            <person name="Sun Y."/>
            <person name="Barcenas-Pena A."/>
            <person name="Lumbsch H.T."/>
            <person name="Grewe F."/>
        </authorList>
    </citation>
    <scope>NUCLEOTIDE SEQUENCE [LARGE SCALE GENOMIC DNA]</scope>
    <source>
        <strain evidence="4 5">Grewe 0041</strain>
    </source>
</reference>
<sequence>MDSSKSEESVIPPPGPNTENPAMSVSPKPRICLKRKDDTYVPLIAVDELPTWLRLEGVPLTLRGQEVLDLGMMNCGDQPKTDNDCYHIELTEIPSDIHMCSKKDGYESGSSSPDKEPVKSIGKVFVPLDRKAMESDEKATKVDDIRAKIADITSNPEDSPEPVRNRGTPGTFGKKVYCTYWIRTGNCNYMQEGCKYLHEIPPDVNTRVAIGVRTFPTWTREDPTGPPQPVKWQGPTAILQQSWRRQVDKHIRHELPEAPKHGQGRARSPIVAPVPRPGQNKSNGLLNGSYVPPTAASMQAPAIYPQTNFFAPQQQSTLFSAPQQHFPSQASSSGQQAPHSPFNSVGDAFHAPDAAPEEPRSHHFSKAILPSNNRSILGMTERYQSPPTQPPISRPIFGMQPLNPSPANGGSPSQTTGSGYATLQANTPVNLSGNGYNQHVGSDNKREATNSRCPNSRSSTPARSNANNAITGNGNNSSSFNALQEGIASPPILHRRLFVPDGEPRYVANPVDDGHAKPQHKARRTATGKDKAHGHGKGGQSNKGHNHGMDSLI</sequence>
<feature type="region of interest" description="Disordered" evidence="2">
    <location>
        <begin position="504"/>
        <end position="553"/>
    </location>
</feature>
<feature type="region of interest" description="Disordered" evidence="2">
    <location>
        <begin position="381"/>
        <end position="477"/>
    </location>
</feature>